<reference evidence="3 4" key="1">
    <citation type="submission" date="2016-05" db="EMBL/GenBank/DDBJ databases">
        <title>Genome sequencing reveals origins of a unique bacterial endosymbiosis in the earliest lineages of terrestrial Fungi.</title>
        <authorList>
            <consortium name="DOE Joint Genome Institute"/>
            <person name="Uehling J."/>
            <person name="Gryganskyi A."/>
            <person name="Hameed K."/>
            <person name="Tschaplinski T."/>
            <person name="Misztal P."/>
            <person name="Wu S."/>
            <person name="Desiro A."/>
            <person name="Vande Pol N."/>
            <person name="Du Z.-Y."/>
            <person name="Zienkiewicz A."/>
            <person name="Zienkiewicz K."/>
            <person name="Morin E."/>
            <person name="Tisserant E."/>
            <person name="Splivallo R."/>
            <person name="Hainaut M."/>
            <person name="Henrissat B."/>
            <person name="Ohm R."/>
            <person name="Kuo A."/>
            <person name="Yan J."/>
            <person name="Lipzen A."/>
            <person name="Nolan M."/>
            <person name="Labutti K."/>
            <person name="Barry K."/>
            <person name="Goldstein A."/>
            <person name="Labbe J."/>
            <person name="Schadt C."/>
            <person name="Tuskan G."/>
            <person name="Grigoriev I."/>
            <person name="Martin F."/>
            <person name="Vilgalys R."/>
            <person name="Bonito G."/>
        </authorList>
    </citation>
    <scope>NUCLEOTIDE SEQUENCE [LARGE SCALE GENOMIC DNA]</scope>
    <source>
        <strain evidence="3 4">AG-77</strain>
    </source>
</reference>
<gene>
    <name evidence="3" type="ORF">K457DRAFT_124995</name>
</gene>
<feature type="region of interest" description="Disordered" evidence="1">
    <location>
        <begin position="284"/>
        <end position="350"/>
    </location>
</feature>
<feature type="compositionally biased region" description="Basic and acidic residues" evidence="1">
    <location>
        <begin position="158"/>
        <end position="168"/>
    </location>
</feature>
<organism evidence="3 4">
    <name type="scientific">Linnemannia elongata AG-77</name>
    <dbReference type="NCBI Taxonomy" id="1314771"/>
    <lineage>
        <taxon>Eukaryota</taxon>
        <taxon>Fungi</taxon>
        <taxon>Fungi incertae sedis</taxon>
        <taxon>Mucoromycota</taxon>
        <taxon>Mortierellomycotina</taxon>
        <taxon>Mortierellomycetes</taxon>
        <taxon>Mortierellales</taxon>
        <taxon>Mortierellaceae</taxon>
        <taxon>Linnemannia</taxon>
    </lineage>
</organism>
<keyword evidence="2" id="KW-0732">Signal</keyword>
<feature type="signal peptide" evidence="2">
    <location>
        <begin position="1"/>
        <end position="19"/>
    </location>
</feature>
<evidence type="ECO:0000256" key="2">
    <source>
        <dbReference type="SAM" id="SignalP"/>
    </source>
</evidence>
<evidence type="ECO:0000256" key="1">
    <source>
        <dbReference type="SAM" id="MobiDB-lite"/>
    </source>
</evidence>
<evidence type="ECO:0000313" key="3">
    <source>
        <dbReference type="EMBL" id="OAQ30646.1"/>
    </source>
</evidence>
<accession>A0A197K1S6</accession>
<dbReference type="Proteomes" id="UP000078512">
    <property type="component" value="Unassembled WGS sequence"/>
</dbReference>
<sequence>MKIHFISLLLVATVALANSVPNADGSQRRTLIGNEFTYQIQGESSHGNTHTTSTTTITRIHKEPSPETEQWIWESELFDRHVTGSPTTTVVSDIKDTTETRQLLDRRGLLWGGRSTSISNVNDNSQSSKAYNTRGNQSMTMTKVVSTTKDSTGSNRRHGGEDSWPDVRAEEDKNERVLDHGQNQSRRFLYKFHPNHKLQPQPQHQGYDIGVDSIDKRGMTTLTTTTTAIVDVDDYEPKKKVDDIARRNLVTIQIITQNTNTNTNGHSIDTSSHNSNVFPVKVIQRNNKNNNDKEKKKSGSSSPEPRSASKENKKAIAKSNQHKSRNKKADQYKKSAHATNLSGNKRQSRN</sequence>
<keyword evidence="4" id="KW-1185">Reference proteome</keyword>
<proteinExistence type="predicted"/>
<name>A0A197K1S6_9FUNG</name>
<evidence type="ECO:0008006" key="5">
    <source>
        <dbReference type="Google" id="ProtNLM"/>
    </source>
</evidence>
<dbReference type="AlphaFoldDB" id="A0A197K1S6"/>
<feature type="chain" id="PRO_5008276498" description="Pal1-domain-containing protein" evidence="2">
    <location>
        <begin position="20"/>
        <end position="350"/>
    </location>
</feature>
<evidence type="ECO:0000313" key="4">
    <source>
        <dbReference type="Proteomes" id="UP000078512"/>
    </source>
</evidence>
<dbReference type="EMBL" id="KV442034">
    <property type="protein sequence ID" value="OAQ30646.1"/>
    <property type="molecule type" value="Genomic_DNA"/>
</dbReference>
<dbReference type="OrthoDB" id="2446954at2759"/>
<feature type="region of interest" description="Disordered" evidence="1">
    <location>
        <begin position="146"/>
        <end position="168"/>
    </location>
</feature>
<protein>
    <recommendedName>
        <fullName evidence="5">Pal1-domain-containing protein</fullName>
    </recommendedName>
</protein>
<feature type="compositionally biased region" description="Polar residues" evidence="1">
    <location>
        <begin position="337"/>
        <end position="350"/>
    </location>
</feature>